<comment type="caution">
    <text evidence="3">The sequence shown here is derived from an EMBL/GenBank/DDBJ whole genome shotgun (WGS) entry which is preliminary data.</text>
</comment>
<dbReference type="Proteomes" id="UP000823847">
    <property type="component" value="Unassembled WGS sequence"/>
</dbReference>
<feature type="transmembrane region" description="Helical" evidence="1">
    <location>
        <begin position="205"/>
        <end position="225"/>
    </location>
</feature>
<dbReference type="InterPro" id="IPR007621">
    <property type="entry name" value="TPM_dom"/>
</dbReference>
<evidence type="ECO:0000313" key="4">
    <source>
        <dbReference type="Proteomes" id="UP000823847"/>
    </source>
</evidence>
<dbReference type="Pfam" id="PF04536">
    <property type="entry name" value="TPM_phosphatase"/>
    <property type="match status" value="1"/>
</dbReference>
<protein>
    <submittedName>
        <fullName evidence="3">TPM domain-containing protein</fullName>
    </submittedName>
</protein>
<dbReference type="AlphaFoldDB" id="A0A9D2BNP2"/>
<dbReference type="PANTHER" id="PTHR30373">
    <property type="entry name" value="UPF0603 PROTEIN YGCG"/>
    <property type="match status" value="1"/>
</dbReference>
<organism evidence="3 4">
    <name type="scientific">Candidatus Parabacteroides intestinigallinarum</name>
    <dbReference type="NCBI Taxonomy" id="2838722"/>
    <lineage>
        <taxon>Bacteria</taxon>
        <taxon>Pseudomonadati</taxon>
        <taxon>Bacteroidota</taxon>
        <taxon>Bacteroidia</taxon>
        <taxon>Bacteroidales</taxon>
        <taxon>Tannerellaceae</taxon>
        <taxon>Parabacteroides</taxon>
    </lineage>
</organism>
<keyword evidence="1" id="KW-0472">Membrane</keyword>
<keyword evidence="1" id="KW-1133">Transmembrane helix</keyword>
<evidence type="ECO:0000313" key="3">
    <source>
        <dbReference type="EMBL" id="HIX85509.1"/>
    </source>
</evidence>
<gene>
    <name evidence="3" type="ORF">H9848_02725</name>
</gene>
<dbReference type="EMBL" id="DXEN01000015">
    <property type="protein sequence ID" value="HIX85509.1"/>
    <property type="molecule type" value="Genomic_DNA"/>
</dbReference>
<accession>A0A9D2BNP2</accession>
<proteinExistence type="predicted"/>
<feature type="domain" description="TPM" evidence="2">
    <location>
        <begin position="55"/>
        <end position="180"/>
    </location>
</feature>
<reference evidence="3" key="1">
    <citation type="journal article" date="2021" name="PeerJ">
        <title>Extensive microbial diversity within the chicken gut microbiome revealed by metagenomics and culture.</title>
        <authorList>
            <person name="Gilroy R."/>
            <person name="Ravi A."/>
            <person name="Getino M."/>
            <person name="Pursley I."/>
            <person name="Horton D.L."/>
            <person name="Alikhan N.F."/>
            <person name="Baker D."/>
            <person name="Gharbi K."/>
            <person name="Hall N."/>
            <person name="Watson M."/>
            <person name="Adriaenssens E.M."/>
            <person name="Foster-Nyarko E."/>
            <person name="Jarju S."/>
            <person name="Secka A."/>
            <person name="Antonio M."/>
            <person name="Oren A."/>
            <person name="Chaudhuri R.R."/>
            <person name="La Ragione R."/>
            <person name="Hildebrand F."/>
            <person name="Pallen M.J."/>
        </authorList>
    </citation>
    <scope>NUCLEOTIDE SEQUENCE</scope>
    <source>
        <strain evidence="3">ChiHecec2B26-12326</strain>
    </source>
</reference>
<reference evidence="3" key="2">
    <citation type="submission" date="2021-04" db="EMBL/GenBank/DDBJ databases">
        <authorList>
            <person name="Gilroy R."/>
        </authorList>
    </citation>
    <scope>NUCLEOTIDE SEQUENCE</scope>
    <source>
        <strain evidence="3">ChiHecec2B26-12326</strain>
    </source>
</reference>
<evidence type="ECO:0000259" key="2">
    <source>
        <dbReference type="Pfam" id="PF04536"/>
    </source>
</evidence>
<evidence type="ECO:0000256" key="1">
    <source>
        <dbReference type="SAM" id="Phobius"/>
    </source>
</evidence>
<sequence length="322" mass="34623">MSDTYGHIQSRHGAARRLVGLCLLWLCLLPSALAARDYTVESVPNTRLANRLDHVSDPDGILAPEAKARVNQLLNVLEDSLGIEVAVVAVESIGEADPRVFATELFNHWGLGQKGADNGLLIQLVTEPSRRSVVFETGYGIEGVLPDAICYRLQQRYMIPDMREGDYSAGMLKGVTAVTRYLLASDYERARMTGVPGDRGGDPSMWLFAAFAIGSLGLVAGVAYLKYRPRRCPRCGKKTFKYMGRSVVREATRFSEGLAEEVYRCRNCGYTDKRYHTIDRIHPGGGGPIIMGGGGFGGFSGGGGGGSWGGGSSGGGGSMSRF</sequence>
<dbReference type="PANTHER" id="PTHR30373:SF2">
    <property type="entry name" value="UPF0603 PROTEIN YGCG"/>
    <property type="match status" value="1"/>
</dbReference>
<keyword evidence="1" id="KW-0812">Transmembrane</keyword>
<dbReference type="Gene3D" id="3.10.310.50">
    <property type="match status" value="1"/>
</dbReference>
<name>A0A9D2BNP2_9BACT</name>